<dbReference type="InterPro" id="IPR015943">
    <property type="entry name" value="WD40/YVTN_repeat-like_dom_sf"/>
</dbReference>
<reference evidence="5 6" key="1">
    <citation type="journal article" date="2013" name="Curr. Biol.">
        <title>The Genome of the Foraminiferan Reticulomyxa filosa.</title>
        <authorList>
            <person name="Glockner G."/>
            <person name="Hulsmann N."/>
            <person name="Schleicher M."/>
            <person name="Noegel A.A."/>
            <person name="Eichinger L."/>
            <person name="Gallinger C."/>
            <person name="Pawlowski J."/>
            <person name="Sierra R."/>
            <person name="Euteneuer U."/>
            <person name="Pillet L."/>
            <person name="Moustafa A."/>
            <person name="Platzer M."/>
            <person name="Groth M."/>
            <person name="Szafranski K."/>
            <person name="Schliwa M."/>
        </authorList>
    </citation>
    <scope>NUCLEOTIDE SEQUENCE [LARGE SCALE GENOMIC DNA]</scope>
</reference>
<dbReference type="Pfam" id="PF00400">
    <property type="entry name" value="WD40"/>
    <property type="match status" value="2"/>
</dbReference>
<dbReference type="InterPro" id="IPR019775">
    <property type="entry name" value="WD40_repeat_CS"/>
</dbReference>
<evidence type="ECO:0000256" key="1">
    <source>
        <dbReference type="ARBA" id="ARBA00022574"/>
    </source>
</evidence>
<dbReference type="InterPro" id="IPR011044">
    <property type="entry name" value="Quino_amine_DH_bsu"/>
</dbReference>
<dbReference type="Proteomes" id="UP000023152">
    <property type="component" value="Unassembled WGS sequence"/>
</dbReference>
<dbReference type="Gene3D" id="2.120.10.80">
    <property type="entry name" value="Kelch-type beta propeller"/>
    <property type="match status" value="1"/>
</dbReference>
<dbReference type="PRINTS" id="PR00320">
    <property type="entry name" value="GPROTEINBRPT"/>
</dbReference>
<keyword evidence="1 3" id="KW-0853">WD repeat</keyword>
<dbReference type="PROSITE" id="PS00678">
    <property type="entry name" value="WD_REPEATS_1"/>
    <property type="match status" value="6"/>
</dbReference>
<organism evidence="5 6">
    <name type="scientific">Reticulomyxa filosa</name>
    <dbReference type="NCBI Taxonomy" id="46433"/>
    <lineage>
        <taxon>Eukaryota</taxon>
        <taxon>Sar</taxon>
        <taxon>Rhizaria</taxon>
        <taxon>Retaria</taxon>
        <taxon>Foraminifera</taxon>
        <taxon>Monothalamids</taxon>
        <taxon>Reticulomyxidae</taxon>
        <taxon>Reticulomyxa</taxon>
    </lineage>
</organism>
<feature type="region of interest" description="Disordered" evidence="4">
    <location>
        <begin position="1"/>
        <end position="23"/>
    </location>
</feature>
<keyword evidence="6" id="KW-1185">Reference proteome</keyword>
<gene>
    <name evidence="5" type="ORF">RFI_03752</name>
</gene>
<dbReference type="SMART" id="SM00320">
    <property type="entry name" value="WD40"/>
    <property type="match status" value="7"/>
</dbReference>
<evidence type="ECO:0000256" key="3">
    <source>
        <dbReference type="PROSITE-ProRule" id="PRU00221"/>
    </source>
</evidence>
<dbReference type="Gene3D" id="2.130.10.10">
    <property type="entry name" value="YVTN repeat-like/Quinoprotein amine dehydrogenase"/>
    <property type="match status" value="3"/>
</dbReference>
<dbReference type="SUPFAM" id="SSF50969">
    <property type="entry name" value="YVTN repeat-like/Quinoprotein amine dehydrogenase"/>
    <property type="match status" value="1"/>
</dbReference>
<comment type="caution">
    <text evidence="5">The sequence shown here is derived from an EMBL/GenBank/DDBJ whole genome shotgun (WGS) entry which is preliminary data.</text>
</comment>
<dbReference type="InterPro" id="IPR001680">
    <property type="entry name" value="WD40_rpt"/>
</dbReference>
<dbReference type="InterPro" id="IPR015915">
    <property type="entry name" value="Kelch-typ_b-propeller"/>
</dbReference>
<feature type="repeat" description="WD" evidence="3">
    <location>
        <begin position="593"/>
        <end position="634"/>
    </location>
</feature>
<feature type="repeat" description="WD" evidence="3">
    <location>
        <begin position="467"/>
        <end position="508"/>
    </location>
</feature>
<dbReference type="SUPFAM" id="SSF50978">
    <property type="entry name" value="WD40 repeat-like"/>
    <property type="match status" value="1"/>
</dbReference>
<proteinExistence type="predicted"/>
<feature type="repeat" description="WD" evidence="3">
    <location>
        <begin position="509"/>
        <end position="550"/>
    </location>
</feature>
<feature type="repeat" description="WD" evidence="3">
    <location>
        <begin position="425"/>
        <end position="466"/>
    </location>
</feature>
<dbReference type="PANTHER" id="PTHR19846:SF0">
    <property type="entry name" value="PRE-MRNA PROCESSING FACTOR 4"/>
    <property type="match status" value="1"/>
</dbReference>
<dbReference type="InterPro" id="IPR036322">
    <property type="entry name" value="WD40_repeat_dom_sf"/>
</dbReference>
<feature type="repeat" description="WD" evidence="3">
    <location>
        <begin position="677"/>
        <end position="711"/>
    </location>
</feature>
<dbReference type="GO" id="GO:0000398">
    <property type="term" value="P:mRNA splicing, via spliceosome"/>
    <property type="evidence" value="ECO:0007669"/>
    <property type="project" value="TreeGrafter"/>
</dbReference>
<dbReference type="PROSITE" id="PS50082">
    <property type="entry name" value="WD_REPEATS_2"/>
    <property type="match status" value="7"/>
</dbReference>
<keyword evidence="2" id="KW-0677">Repeat</keyword>
<evidence type="ECO:0000256" key="4">
    <source>
        <dbReference type="SAM" id="MobiDB-lite"/>
    </source>
</evidence>
<dbReference type="PROSITE" id="PS50294">
    <property type="entry name" value="WD_REPEATS_REGION"/>
    <property type="match status" value="7"/>
</dbReference>
<evidence type="ECO:0000256" key="2">
    <source>
        <dbReference type="ARBA" id="ARBA00022737"/>
    </source>
</evidence>
<dbReference type="EMBL" id="ASPP01003468">
    <property type="protein sequence ID" value="ETO33355.1"/>
    <property type="molecule type" value="Genomic_DNA"/>
</dbReference>
<dbReference type="Pfam" id="PF25173">
    <property type="entry name" value="Beta-prop_WDR3_1st"/>
    <property type="match status" value="1"/>
</dbReference>
<feature type="repeat" description="WD" evidence="3">
    <location>
        <begin position="551"/>
        <end position="592"/>
    </location>
</feature>
<evidence type="ECO:0000313" key="5">
    <source>
        <dbReference type="EMBL" id="ETO33355.1"/>
    </source>
</evidence>
<name>X6P475_RETFI</name>
<feature type="repeat" description="WD" evidence="3">
    <location>
        <begin position="635"/>
        <end position="676"/>
    </location>
</feature>
<dbReference type="GO" id="GO:0017070">
    <property type="term" value="F:U6 snRNA binding"/>
    <property type="evidence" value="ECO:0007669"/>
    <property type="project" value="TreeGrafter"/>
</dbReference>
<evidence type="ECO:0000313" key="6">
    <source>
        <dbReference type="Proteomes" id="UP000023152"/>
    </source>
</evidence>
<dbReference type="AlphaFoldDB" id="X6P475"/>
<dbReference type="PANTHER" id="PTHR19846">
    <property type="entry name" value="WD40 REPEAT PROTEIN"/>
    <property type="match status" value="1"/>
</dbReference>
<dbReference type="GO" id="GO:0030621">
    <property type="term" value="F:U4 snRNA binding"/>
    <property type="evidence" value="ECO:0007669"/>
    <property type="project" value="TreeGrafter"/>
</dbReference>
<protein>
    <submittedName>
        <fullName evidence="5">WD-40 repeat protein</fullName>
    </submittedName>
</protein>
<dbReference type="CDD" id="cd00200">
    <property type="entry name" value="WD40"/>
    <property type="match status" value="1"/>
</dbReference>
<sequence>MGNQTSAQKPPKRQAEQSKHNSTSISFQPLKALPSPFEQAQCVLHKHEILICGGYKQRACYSYHTLKDEYEFICKYPSHVILDGHCVVNLVRNSSKNSNETTLLSFGSSWNGKNKHTLVMKYVSVWSNHNNENKMNKSTKSKKSINYHQWVPFTDNNNNPIIIGRDQDEYHNYCGVRAVVGGSNNHLLFLTYHFNNISVFDLNTLQFITHSILPTLKHINYHCFVLRPENGQEMTKKKNQMLLFYEDIGLSIKYDENKNRFEFYRLPVCDGNSPPYQYAYVCINNAVLFFGGCCWDDDKAEVLRSVYKYSIQENKWTTFQNILPGPLESCAAILSEDNTYVHIIGGIDEKNITLSTHMKTRARIWDISQLEIIQFVIKHWIRTLTIKLGWVNDLNNIVINYVRNIYIYIYIYLHMNDCYELLMVLQGHEDTVSSVRFSADCRKIVSASCDHTVRIWDVLSGKQLQIFIGHTDFVIAARFSPDEHTVVSCSGDGTIRLWDINTGTEVMKLARDFDQIWDVDFSPDGRYIVSGLRDRTIRLWDVHSGIEVKQLLEHPKSILSTQFSPDGKMIASSSSDKTINLWNVESGEILKKFEGHSDSVRRARFSADGKSIVSCSFDCTIRIWNIETGEQLKKLKEHKHHVNDIKYLPDAQTIVSCSNDNTIRLWDLESGKTVQILLGHSDSVNCVDVSQNGNIIISGSDDCKIQIWGLL</sequence>
<dbReference type="GO" id="GO:0046540">
    <property type="term" value="C:U4/U6 x U5 tri-snRNP complex"/>
    <property type="evidence" value="ECO:0007669"/>
    <property type="project" value="TreeGrafter"/>
</dbReference>
<accession>X6P475</accession>
<dbReference type="InterPro" id="IPR020472">
    <property type="entry name" value="WD40_PAC1"/>
</dbReference>